<dbReference type="KEGG" id="bbes:BESB_050190"/>
<sequence length="105" mass="11814">MSRGRLGHILKEIFIVKPTGLSRLQSGIMVVSAGYLGYVWYVDGCCPFLPSKDARRLPPLFRESEALIKDSAEERLARELGVTTFKEWKERGFIPDSPPASTEKD</sequence>
<protein>
    <submittedName>
        <fullName evidence="1">Uncharacterized protein</fullName>
    </submittedName>
</protein>
<accession>A0A2A9MM60</accession>
<gene>
    <name evidence="1" type="ORF">BESB_050190</name>
</gene>
<dbReference type="RefSeq" id="XP_029220836.1">
    <property type="nucleotide sequence ID" value="XM_029363470.1"/>
</dbReference>
<dbReference type="GeneID" id="40309949"/>
<evidence type="ECO:0000313" key="2">
    <source>
        <dbReference type="Proteomes" id="UP000224006"/>
    </source>
</evidence>
<proteinExistence type="predicted"/>
<reference evidence="1 2" key="1">
    <citation type="submission" date="2017-09" db="EMBL/GenBank/DDBJ databases">
        <title>Genome sequencing of Besnoitia besnoiti strain Bb-Ger1.</title>
        <authorList>
            <person name="Schares G."/>
            <person name="Venepally P."/>
            <person name="Lorenzi H.A."/>
        </authorList>
    </citation>
    <scope>NUCLEOTIDE SEQUENCE [LARGE SCALE GENOMIC DNA]</scope>
    <source>
        <strain evidence="1 2">Bb-Ger1</strain>
    </source>
</reference>
<dbReference type="EMBL" id="NWUJ01000003">
    <property type="protein sequence ID" value="PFH36827.1"/>
    <property type="molecule type" value="Genomic_DNA"/>
</dbReference>
<evidence type="ECO:0000313" key="1">
    <source>
        <dbReference type="EMBL" id="PFH36827.1"/>
    </source>
</evidence>
<dbReference type="OrthoDB" id="331162at2759"/>
<organism evidence="1 2">
    <name type="scientific">Besnoitia besnoiti</name>
    <name type="common">Apicomplexan protozoan</name>
    <dbReference type="NCBI Taxonomy" id="94643"/>
    <lineage>
        <taxon>Eukaryota</taxon>
        <taxon>Sar</taxon>
        <taxon>Alveolata</taxon>
        <taxon>Apicomplexa</taxon>
        <taxon>Conoidasida</taxon>
        <taxon>Coccidia</taxon>
        <taxon>Eucoccidiorida</taxon>
        <taxon>Eimeriorina</taxon>
        <taxon>Sarcocystidae</taxon>
        <taxon>Besnoitia</taxon>
    </lineage>
</organism>
<keyword evidence="2" id="KW-1185">Reference proteome</keyword>
<dbReference type="Proteomes" id="UP000224006">
    <property type="component" value="Chromosome III"/>
</dbReference>
<dbReference type="AlphaFoldDB" id="A0A2A9MM60"/>
<name>A0A2A9MM60_BESBE</name>
<comment type="caution">
    <text evidence="1">The sequence shown here is derived from an EMBL/GenBank/DDBJ whole genome shotgun (WGS) entry which is preliminary data.</text>
</comment>
<dbReference type="VEuPathDB" id="ToxoDB:BESB_050190"/>